<protein>
    <recommendedName>
        <fullName evidence="2">DUF6784 domain-containing protein</fullName>
    </recommendedName>
</protein>
<feature type="transmembrane region" description="Helical" evidence="1">
    <location>
        <begin position="48"/>
        <end position="66"/>
    </location>
</feature>
<sequence length="358" mass="40073">SYLQRTDGAFVESFACGSGTTTLVDTGAGEWERSFGRTLDYITGRKKVLLIFLGGLVAFVVLGTHATSTVEMILLTCLILIFTFGQIRQRIGGLPMTYDNNFGSHQMVSIQRDFLGTHFGVASRVSGGTITGDGFGTHWMQWGFNGQLKSLGPHNMLLEAFKVGHEVRVHARDIAKAVLVAMIVVAVITPALFIYLMHEYGYENNFVGQLTTGQDFGQWSERAASYSIHSTSEVFKYKGAQSFYGTYKSIFHIFYGIIIIGVLFHLRREYPRFPFSPIGVVIAAEFYYSTRGMPLSADMVWFSYLLAWLAKSLIFRWVGVKSFRERIVPGVIMLLCGMILGMMIFIFRQISLLNGVLK</sequence>
<keyword evidence="1" id="KW-0812">Transmembrane</keyword>
<keyword evidence="1" id="KW-1133">Transmembrane helix</keyword>
<feature type="domain" description="DUF6784" evidence="2">
    <location>
        <begin position="251"/>
        <end position="346"/>
    </location>
</feature>
<feature type="transmembrane region" description="Helical" evidence="1">
    <location>
        <begin position="331"/>
        <end position="350"/>
    </location>
</feature>
<evidence type="ECO:0000259" key="2">
    <source>
        <dbReference type="Pfam" id="PF20580"/>
    </source>
</evidence>
<feature type="transmembrane region" description="Helical" evidence="1">
    <location>
        <begin position="273"/>
        <end position="289"/>
    </location>
</feature>
<gene>
    <name evidence="3" type="ORF">LCGC14_2557910</name>
</gene>
<organism evidence="3">
    <name type="scientific">marine sediment metagenome</name>
    <dbReference type="NCBI Taxonomy" id="412755"/>
    <lineage>
        <taxon>unclassified sequences</taxon>
        <taxon>metagenomes</taxon>
        <taxon>ecological metagenomes</taxon>
    </lineage>
</organism>
<keyword evidence="1" id="KW-0472">Membrane</keyword>
<reference evidence="3" key="1">
    <citation type="journal article" date="2015" name="Nature">
        <title>Complex archaea that bridge the gap between prokaryotes and eukaryotes.</title>
        <authorList>
            <person name="Spang A."/>
            <person name="Saw J.H."/>
            <person name="Jorgensen S.L."/>
            <person name="Zaremba-Niedzwiedzka K."/>
            <person name="Martijn J."/>
            <person name="Lind A.E."/>
            <person name="van Eijk R."/>
            <person name="Schleper C."/>
            <person name="Guy L."/>
            <person name="Ettema T.J."/>
        </authorList>
    </citation>
    <scope>NUCLEOTIDE SEQUENCE</scope>
</reference>
<proteinExistence type="predicted"/>
<evidence type="ECO:0000256" key="1">
    <source>
        <dbReference type="SAM" id="Phobius"/>
    </source>
</evidence>
<comment type="caution">
    <text evidence="3">The sequence shown here is derived from an EMBL/GenBank/DDBJ whole genome shotgun (WGS) entry which is preliminary data.</text>
</comment>
<feature type="transmembrane region" description="Helical" evidence="1">
    <location>
        <begin position="301"/>
        <end position="319"/>
    </location>
</feature>
<feature type="transmembrane region" description="Helical" evidence="1">
    <location>
        <begin position="177"/>
        <end position="197"/>
    </location>
</feature>
<accession>A0A0F9ALI9</accession>
<name>A0A0F9ALI9_9ZZZZ</name>
<dbReference type="Pfam" id="PF20580">
    <property type="entry name" value="DUF6784"/>
    <property type="match status" value="1"/>
</dbReference>
<dbReference type="InterPro" id="IPR046711">
    <property type="entry name" value="DUF6784"/>
</dbReference>
<dbReference type="AlphaFoldDB" id="A0A0F9ALI9"/>
<evidence type="ECO:0000313" key="3">
    <source>
        <dbReference type="EMBL" id="KKL10230.1"/>
    </source>
</evidence>
<dbReference type="EMBL" id="LAZR01042145">
    <property type="protein sequence ID" value="KKL10230.1"/>
    <property type="molecule type" value="Genomic_DNA"/>
</dbReference>
<feature type="transmembrane region" description="Helical" evidence="1">
    <location>
        <begin position="249"/>
        <end position="266"/>
    </location>
</feature>
<feature type="non-terminal residue" evidence="3">
    <location>
        <position position="1"/>
    </location>
</feature>
<feature type="transmembrane region" description="Helical" evidence="1">
    <location>
        <begin position="72"/>
        <end position="87"/>
    </location>
</feature>